<dbReference type="InterPro" id="IPR014550">
    <property type="entry name" value="UCP028704_OpgC"/>
</dbReference>
<feature type="compositionally biased region" description="Low complexity" evidence="1">
    <location>
        <begin position="28"/>
        <end position="37"/>
    </location>
</feature>
<keyword evidence="2" id="KW-0812">Transmembrane</keyword>
<dbReference type="AlphaFoldDB" id="A0A6J4R7M3"/>
<feature type="transmembrane region" description="Helical" evidence="2">
    <location>
        <begin position="122"/>
        <end position="140"/>
    </location>
</feature>
<feature type="transmembrane region" description="Helical" evidence="2">
    <location>
        <begin position="51"/>
        <end position="70"/>
    </location>
</feature>
<keyword evidence="2" id="KW-1133">Transmembrane helix</keyword>
<feature type="transmembrane region" description="Helical" evidence="2">
    <location>
        <begin position="82"/>
        <end position="101"/>
    </location>
</feature>
<feature type="transmembrane region" description="Helical" evidence="2">
    <location>
        <begin position="266"/>
        <end position="286"/>
    </location>
</feature>
<feature type="transmembrane region" description="Helical" evidence="2">
    <location>
        <begin position="388"/>
        <end position="406"/>
    </location>
</feature>
<evidence type="ECO:0008006" key="4">
    <source>
        <dbReference type="Google" id="ProtNLM"/>
    </source>
</evidence>
<feature type="compositionally biased region" description="Basic and acidic residues" evidence="1">
    <location>
        <begin position="12"/>
        <end position="26"/>
    </location>
</feature>
<feature type="transmembrane region" description="Helical" evidence="2">
    <location>
        <begin position="160"/>
        <end position="177"/>
    </location>
</feature>
<accession>A0A6J4R7M3</accession>
<reference evidence="3" key="1">
    <citation type="submission" date="2020-02" db="EMBL/GenBank/DDBJ databases">
        <authorList>
            <person name="Meier V. D."/>
        </authorList>
    </citation>
    <scope>NUCLEOTIDE SEQUENCE</scope>
    <source>
        <strain evidence="3">AVDCRST_MAG65</strain>
    </source>
</reference>
<organism evidence="3">
    <name type="scientific">uncultured Solirubrobacteraceae bacterium</name>
    <dbReference type="NCBI Taxonomy" id="1162706"/>
    <lineage>
        <taxon>Bacteria</taxon>
        <taxon>Bacillati</taxon>
        <taxon>Actinomycetota</taxon>
        <taxon>Thermoleophilia</taxon>
        <taxon>Solirubrobacterales</taxon>
        <taxon>Solirubrobacteraceae</taxon>
        <taxon>environmental samples</taxon>
    </lineage>
</organism>
<dbReference type="EMBL" id="CADCVL010000057">
    <property type="protein sequence ID" value="CAA9466539.1"/>
    <property type="molecule type" value="Genomic_DNA"/>
</dbReference>
<feature type="transmembrane region" description="Helical" evidence="2">
    <location>
        <begin position="184"/>
        <end position="202"/>
    </location>
</feature>
<feature type="transmembrane region" description="Helical" evidence="2">
    <location>
        <begin position="323"/>
        <end position="342"/>
    </location>
</feature>
<dbReference type="PANTHER" id="PTHR38592:SF3">
    <property type="entry name" value="BLL4819 PROTEIN"/>
    <property type="match status" value="1"/>
</dbReference>
<proteinExistence type="predicted"/>
<name>A0A6J4R7M3_9ACTN</name>
<dbReference type="Pfam" id="PF10129">
    <property type="entry name" value="OpgC_C"/>
    <property type="match status" value="1"/>
</dbReference>
<gene>
    <name evidence="3" type="ORF">AVDCRST_MAG65-341</name>
</gene>
<feature type="transmembrane region" description="Helical" evidence="2">
    <location>
        <begin position="362"/>
        <end position="382"/>
    </location>
</feature>
<dbReference type="PANTHER" id="PTHR38592">
    <property type="entry name" value="BLL4819 PROTEIN"/>
    <property type="match status" value="1"/>
</dbReference>
<evidence type="ECO:0000256" key="1">
    <source>
        <dbReference type="SAM" id="MobiDB-lite"/>
    </source>
</evidence>
<evidence type="ECO:0000256" key="2">
    <source>
        <dbReference type="SAM" id="Phobius"/>
    </source>
</evidence>
<evidence type="ECO:0000313" key="3">
    <source>
        <dbReference type="EMBL" id="CAA9466539.1"/>
    </source>
</evidence>
<feature type="region of interest" description="Disordered" evidence="1">
    <location>
        <begin position="1"/>
        <end position="37"/>
    </location>
</feature>
<protein>
    <recommendedName>
        <fullName evidence="4">OpgC protein</fullName>
    </recommendedName>
</protein>
<keyword evidence="2" id="KW-0472">Membrane</keyword>
<sequence length="417" mass="45141">MPLPRAPRTPKSFRETLRSRPREGDGRTGAALAAAEAPRAAGPRDGFRRDVALDLVRGLAVLILVVNHIHLDSALEYATQPFMSAAEALVLVSGVVCGIVFRRRWQREGAGAVTLTLLHRSGKLYVASVVVVALVGALRFMPGLQTDALTVLPSGGADLYAVDGPLGMLIGIVTLGVGPWQFDVLGFFIAALAAAPLVLWALDRGWWPVVLTSSLGLYLTGRLTMLEVLPSMSERPFPLLIWQFLFVPAMVLGWHRERVGDALRAAGRSVPATVAIVALLAGYLRLHEIGLDPLGLDGLLGHGPADWAAWDREHFDKRSLDPLRLVTMVSFTAAAYLVFSRFQRIAEPTIGRLLIPLGRNSFYVFIMQVFLCLAVASVPALGGEGPGFIANTLVQAACLALLWLMVRRRVLFGLVPR</sequence>
<feature type="transmembrane region" description="Helical" evidence="2">
    <location>
        <begin position="237"/>
        <end position="254"/>
    </location>
</feature>